<comment type="caution">
    <text evidence="1">The sequence shown here is derived from an EMBL/GenBank/DDBJ whole genome shotgun (WGS) entry which is preliminary data.</text>
</comment>
<reference evidence="1" key="1">
    <citation type="journal article" date="2023" name="G3 (Bethesda)">
        <title>Whole genome assembly and annotation of the endangered Caribbean coral Acropora cervicornis.</title>
        <authorList>
            <person name="Selwyn J.D."/>
            <person name="Vollmer S.V."/>
        </authorList>
    </citation>
    <scope>NUCLEOTIDE SEQUENCE</scope>
    <source>
        <strain evidence="1">K2</strain>
    </source>
</reference>
<organism evidence="1 2">
    <name type="scientific">Acropora cervicornis</name>
    <name type="common">Staghorn coral</name>
    <dbReference type="NCBI Taxonomy" id="6130"/>
    <lineage>
        <taxon>Eukaryota</taxon>
        <taxon>Metazoa</taxon>
        <taxon>Cnidaria</taxon>
        <taxon>Anthozoa</taxon>
        <taxon>Hexacorallia</taxon>
        <taxon>Scleractinia</taxon>
        <taxon>Astrocoeniina</taxon>
        <taxon>Acroporidae</taxon>
        <taxon>Acropora</taxon>
    </lineage>
</organism>
<evidence type="ECO:0000313" key="1">
    <source>
        <dbReference type="EMBL" id="KAK2549183.1"/>
    </source>
</evidence>
<sequence>MDCFNKLGLASHPNTVRNMQKKACVDFDKLATEWKDVVVTREEKIRLLEEVLNLHSESIGEIDNGMEVCTIDFSKGAVSNCPNFSEAVYISCKQMLPESAVDLYEDTDFFSALYTLKGEMLPKFRLHVYGHAEEPFISLWTTCHEDIAIVKCPLGLQFLNPNKAAEMAQILQDIQSKYVPTVTNGGETEVLQKVFFDGDQLTEERARNCQWANTLARTPTERLEGITPAFADWHLKKNVPRGMCKMCKHRQ</sequence>
<dbReference type="EMBL" id="JARQWQ010000130">
    <property type="protein sequence ID" value="KAK2549183.1"/>
    <property type="molecule type" value="Genomic_DNA"/>
</dbReference>
<evidence type="ECO:0000313" key="2">
    <source>
        <dbReference type="Proteomes" id="UP001249851"/>
    </source>
</evidence>
<accession>A0AAD9UTC4</accession>
<keyword evidence="2" id="KW-1185">Reference proteome</keyword>
<proteinExistence type="predicted"/>
<gene>
    <name evidence="1" type="ORF">P5673_030399</name>
</gene>
<protein>
    <submittedName>
        <fullName evidence="1">Uncharacterized protein</fullName>
    </submittedName>
</protein>
<dbReference type="AlphaFoldDB" id="A0AAD9UTC4"/>
<dbReference type="Proteomes" id="UP001249851">
    <property type="component" value="Unassembled WGS sequence"/>
</dbReference>
<name>A0AAD9UTC4_ACRCE</name>
<reference evidence="1" key="2">
    <citation type="journal article" date="2023" name="Science">
        <title>Genomic signatures of disease resistance in endangered staghorn corals.</title>
        <authorList>
            <person name="Vollmer S.V."/>
            <person name="Selwyn J.D."/>
            <person name="Despard B.A."/>
            <person name="Roesel C.L."/>
        </authorList>
    </citation>
    <scope>NUCLEOTIDE SEQUENCE</scope>
    <source>
        <strain evidence="1">K2</strain>
    </source>
</reference>